<evidence type="ECO:0000256" key="10">
    <source>
        <dbReference type="PROSITE-ProRule" id="PRU00169"/>
    </source>
</evidence>
<keyword evidence="6 9" id="KW-0238">DNA-binding</keyword>
<dbReference type="InterPro" id="IPR048714">
    <property type="entry name" value="DpiA-like_HTH"/>
</dbReference>
<sequence length="228" mass="25936">MNEIKVLIIEDDFRVAQINKQFIEQMEGFEVCGTASTIQEGKDSLLASIPDLVLLDVYFPDGNGIEMIRHIRNHHKNTDIILITAAKELETVQEAIRGGVIDYIIKPVMLDRFQRTLQKYAEYWKKLKSIPDNVDQEKVDALLNSISKEQKADAEMPKGIDPLTLEKINDRLISYKDKGITAETLCKDVGMSRTTVRRYLEYLVSTGIITAELSYGQVGRPERVYLAN</sequence>
<dbReference type="PANTHER" id="PTHR45526">
    <property type="entry name" value="TRANSCRIPTIONAL REGULATORY PROTEIN DPIA"/>
    <property type="match status" value="1"/>
</dbReference>
<protein>
    <recommendedName>
        <fullName evidence="9">Transcriptional regulatory protein</fullName>
    </recommendedName>
</protein>
<keyword evidence="2 9" id="KW-0963">Cytoplasm</keyword>
<dbReference type="InterPro" id="IPR011006">
    <property type="entry name" value="CheY-like_superfamily"/>
</dbReference>
<evidence type="ECO:0000256" key="9">
    <source>
        <dbReference type="PIRNR" id="PIRNR006171"/>
    </source>
</evidence>
<dbReference type="InterPro" id="IPR036388">
    <property type="entry name" value="WH-like_DNA-bd_sf"/>
</dbReference>
<dbReference type="PROSITE" id="PS50110">
    <property type="entry name" value="RESPONSE_REGULATORY"/>
    <property type="match status" value="1"/>
</dbReference>
<dbReference type="RefSeq" id="WP_381446923.1">
    <property type="nucleotide sequence ID" value="NZ_JBHSNP010000029.1"/>
</dbReference>
<evidence type="ECO:0000256" key="5">
    <source>
        <dbReference type="ARBA" id="ARBA00023015"/>
    </source>
</evidence>
<feature type="domain" description="Response regulatory" evidence="11">
    <location>
        <begin position="5"/>
        <end position="121"/>
    </location>
</feature>
<evidence type="ECO:0000256" key="1">
    <source>
        <dbReference type="ARBA" id="ARBA00004496"/>
    </source>
</evidence>
<gene>
    <name evidence="12" type="ORF">ACFPTP_16160</name>
</gene>
<organism evidence="12 13">
    <name type="scientific">Sporosarcina koreensis</name>
    <dbReference type="NCBI Taxonomy" id="334735"/>
    <lineage>
        <taxon>Bacteria</taxon>
        <taxon>Bacillati</taxon>
        <taxon>Bacillota</taxon>
        <taxon>Bacilli</taxon>
        <taxon>Bacillales</taxon>
        <taxon>Caryophanaceae</taxon>
        <taxon>Sporosarcina</taxon>
    </lineage>
</organism>
<evidence type="ECO:0000256" key="6">
    <source>
        <dbReference type="ARBA" id="ARBA00023125"/>
    </source>
</evidence>
<dbReference type="SUPFAM" id="SSF46785">
    <property type="entry name" value="Winged helix' DNA-binding domain"/>
    <property type="match status" value="1"/>
</dbReference>
<dbReference type="InterPro" id="IPR001789">
    <property type="entry name" value="Sig_transdc_resp-reg_receiver"/>
</dbReference>
<dbReference type="Proteomes" id="UP001596071">
    <property type="component" value="Unassembled WGS sequence"/>
</dbReference>
<evidence type="ECO:0000256" key="4">
    <source>
        <dbReference type="ARBA" id="ARBA00023012"/>
    </source>
</evidence>
<evidence type="ECO:0000256" key="7">
    <source>
        <dbReference type="ARBA" id="ARBA00023159"/>
    </source>
</evidence>
<evidence type="ECO:0000259" key="11">
    <source>
        <dbReference type="PROSITE" id="PS50110"/>
    </source>
</evidence>
<keyword evidence="8 9" id="KW-0804">Transcription</keyword>
<comment type="subcellular location">
    <subcellularLocation>
        <location evidence="1 9">Cytoplasm</location>
    </subcellularLocation>
</comment>
<feature type="modified residue" description="4-aspartylphosphate" evidence="10">
    <location>
        <position position="56"/>
    </location>
</feature>
<comment type="caution">
    <text evidence="12">The sequence shown here is derived from an EMBL/GenBank/DDBJ whole genome shotgun (WGS) entry which is preliminary data.</text>
</comment>
<keyword evidence="13" id="KW-1185">Reference proteome</keyword>
<keyword evidence="4 9" id="KW-0902">Two-component regulatory system</keyword>
<dbReference type="SMART" id="SM00448">
    <property type="entry name" value="REC"/>
    <property type="match status" value="1"/>
</dbReference>
<keyword evidence="3 10" id="KW-0597">Phosphoprotein</keyword>
<dbReference type="Pfam" id="PF00072">
    <property type="entry name" value="Response_reg"/>
    <property type="match status" value="1"/>
</dbReference>
<reference evidence="13" key="1">
    <citation type="journal article" date="2019" name="Int. J. Syst. Evol. Microbiol.">
        <title>The Global Catalogue of Microorganisms (GCM) 10K type strain sequencing project: providing services to taxonomists for standard genome sequencing and annotation.</title>
        <authorList>
            <consortium name="The Broad Institute Genomics Platform"/>
            <consortium name="The Broad Institute Genome Sequencing Center for Infectious Disease"/>
            <person name="Wu L."/>
            <person name="Ma J."/>
        </authorList>
    </citation>
    <scope>NUCLEOTIDE SEQUENCE [LARGE SCALE GENOMIC DNA]</scope>
    <source>
        <strain evidence="13">KACC 11299</strain>
    </source>
</reference>
<evidence type="ECO:0000256" key="3">
    <source>
        <dbReference type="ARBA" id="ARBA00022553"/>
    </source>
</evidence>
<evidence type="ECO:0000256" key="2">
    <source>
        <dbReference type="ARBA" id="ARBA00022490"/>
    </source>
</evidence>
<dbReference type="Gene3D" id="3.40.50.2300">
    <property type="match status" value="1"/>
</dbReference>
<dbReference type="EMBL" id="JBHSNP010000029">
    <property type="protein sequence ID" value="MFC5604770.1"/>
    <property type="molecule type" value="Genomic_DNA"/>
</dbReference>
<keyword evidence="5 9" id="KW-0805">Transcription regulation</keyword>
<accession>A0ABW0U3K7</accession>
<evidence type="ECO:0000256" key="8">
    <source>
        <dbReference type="ARBA" id="ARBA00023163"/>
    </source>
</evidence>
<dbReference type="InterPro" id="IPR051271">
    <property type="entry name" value="2C-system_Tx_regulators"/>
</dbReference>
<dbReference type="SUPFAM" id="SSF52172">
    <property type="entry name" value="CheY-like"/>
    <property type="match status" value="1"/>
</dbReference>
<proteinExistence type="predicted"/>
<keyword evidence="7 9" id="KW-0010">Activator</keyword>
<dbReference type="PANTHER" id="PTHR45526:SF1">
    <property type="entry name" value="TRANSCRIPTIONAL REGULATORY PROTEIN DCUR-RELATED"/>
    <property type="match status" value="1"/>
</dbReference>
<dbReference type="PIRSF" id="PIRSF006171">
    <property type="entry name" value="RR_citrat_malat"/>
    <property type="match status" value="1"/>
</dbReference>
<dbReference type="Pfam" id="PF20714">
    <property type="entry name" value="HTH_64"/>
    <property type="match status" value="1"/>
</dbReference>
<dbReference type="InterPro" id="IPR024187">
    <property type="entry name" value="Sig_transdc_resp-reg_cit/mal"/>
</dbReference>
<evidence type="ECO:0000313" key="12">
    <source>
        <dbReference type="EMBL" id="MFC5604770.1"/>
    </source>
</evidence>
<dbReference type="InterPro" id="IPR036390">
    <property type="entry name" value="WH_DNA-bd_sf"/>
</dbReference>
<dbReference type="CDD" id="cd19925">
    <property type="entry name" value="REC_citrate_TCS"/>
    <property type="match status" value="1"/>
</dbReference>
<evidence type="ECO:0000313" key="13">
    <source>
        <dbReference type="Proteomes" id="UP001596071"/>
    </source>
</evidence>
<dbReference type="Gene3D" id="1.10.10.10">
    <property type="entry name" value="Winged helix-like DNA-binding domain superfamily/Winged helix DNA-binding domain"/>
    <property type="match status" value="1"/>
</dbReference>
<name>A0ABW0U3K7_9BACL</name>